<dbReference type="AlphaFoldDB" id="A0A382ZE74"/>
<dbReference type="EMBL" id="UINC01183170">
    <property type="protein sequence ID" value="SVD93781.1"/>
    <property type="molecule type" value="Genomic_DNA"/>
</dbReference>
<name>A0A382ZE74_9ZZZZ</name>
<protein>
    <submittedName>
        <fullName evidence="1">Uncharacterized protein</fullName>
    </submittedName>
</protein>
<accession>A0A382ZE74</accession>
<organism evidence="1">
    <name type="scientific">marine metagenome</name>
    <dbReference type="NCBI Taxonomy" id="408172"/>
    <lineage>
        <taxon>unclassified sequences</taxon>
        <taxon>metagenomes</taxon>
        <taxon>ecological metagenomes</taxon>
    </lineage>
</organism>
<reference evidence="1" key="1">
    <citation type="submission" date="2018-05" db="EMBL/GenBank/DDBJ databases">
        <authorList>
            <person name="Lanie J.A."/>
            <person name="Ng W.-L."/>
            <person name="Kazmierczak K.M."/>
            <person name="Andrzejewski T.M."/>
            <person name="Davidsen T.M."/>
            <person name="Wayne K.J."/>
            <person name="Tettelin H."/>
            <person name="Glass J.I."/>
            <person name="Rusch D."/>
            <person name="Podicherti R."/>
            <person name="Tsui H.-C.T."/>
            <person name="Winkler M.E."/>
        </authorList>
    </citation>
    <scope>NUCLEOTIDE SEQUENCE</scope>
</reference>
<evidence type="ECO:0000313" key="1">
    <source>
        <dbReference type="EMBL" id="SVD93781.1"/>
    </source>
</evidence>
<proteinExistence type="predicted"/>
<gene>
    <name evidence="1" type="ORF">METZ01_LOCUS446635</name>
</gene>
<sequence>MAITAKGGVKIIGKEAYVHPLTIPELEFLLTIVADAGHKMEDVPKVLQVTKKLREEYKLVKEHQST</sequence>